<dbReference type="EMBL" id="UOFW01000252">
    <property type="protein sequence ID" value="VAX08944.1"/>
    <property type="molecule type" value="Genomic_DNA"/>
</dbReference>
<dbReference type="Gene3D" id="1.20.120.450">
    <property type="entry name" value="dinb family like domain"/>
    <property type="match status" value="1"/>
</dbReference>
<evidence type="ECO:0000259" key="1">
    <source>
        <dbReference type="Pfam" id="PF11716"/>
    </source>
</evidence>
<evidence type="ECO:0000313" key="2">
    <source>
        <dbReference type="EMBL" id="VAX08944.1"/>
    </source>
</evidence>
<organism evidence="2">
    <name type="scientific">hydrothermal vent metagenome</name>
    <dbReference type="NCBI Taxonomy" id="652676"/>
    <lineage>
        <taxon>unclassified sequences</taxon>
        <taxon>metagenomes</taxon>
        <taxon>ecological metagenomes</taxon>
    </lineage>
</organism>
<dbReference type="SUPFAM" id="SSF109854">
    <property type="entry name" value="DinB/YfiT-like putative metalloenzymes"/>
    <property type="match status" value="1"/>
</dbReference>
<dbReference type="InterPro" id="IPR017517">
    <property type="entry name" value="Maleyloyr_isom"/>
</dbReference>
<dbReference type="NCBIfam" id="TIGR03083">
    <property type="entry name" value="maleylpyruvate isomerase family mycothiol-dependent enzyme"/>
    <property type="match status" value="1"/>
</dbReference>
<feature type="domain" description="Mycothiol-dependent maleylpyruvate isomerase metal-binding" evidence="1">
    <location>
        <begin position="9"/>
        <end position="145"/>
    </location>
</feature>
<proteinExistence type="predicted"/>
<gene>
    <name evidence="2" type="ORF">MNBD_ALPHA03-71</name>
</gene>
<reference evidence="2" key="1">
    <citation type="submission" date="2018-06" db="EMBL/GenBank/DDBJ databases">
        <authorList>
            <person name="Zhirakovskaya E."/>
        </authorList>
    </citation>
    <scope>NUCLEOTIDE SEQUENCE</scope>
</reference>
<dbReference type="AlphaFoldDB" id="A0A3B1BAD6"/>
<dbReference type="Pfam" id="PF11716">
    <property type="entry name" value="MDMPI_N"/>
    <property type="match status" value="1"/>
</dbReference>
<dbReference type="NCBIfam" id="TIGR03084">
    <property type="entry name" value="TIGR03084 family metal-binding protein"/>
    <property type="match status" value="1"/>
</dbReference>
<dbReference type="InterPro" id="IPR024344">
    <property type="entry name" value="MDMPI_metal-binding"/>
</dbReference>
<protein>
    <recommendedName>
        <fullName evidence="1">Mycothiol-dependent maleylpyruvate isomerase metal-binding domain-containing protein</fullName>
    </recommendedName>
</protein>
<sequence>MFQQPIDFKEESEALYRLLKNISDDQMARPTGFKGWTVNNIIGHLHMWNWAADLSLCDREAFTDFYVKAHPAVQSNGLRDFETKWLDGLTGRDLLAAWRQFYLEAADRFAAADPKFRVKWGGPEMSVRSSITARLMETWAHGQALYDLMGEERIDHDRIKNIAVLGVNTFGWTFINRKLDIPKPAPYVRLQAPSGGVWEWNEPENADRVEGTATDFCQVVTQTRNVADTDLKISGDIAQQWMVFAQCFAGPPEDPPSSGIRGRTDQSL</sequence>
<name>A0A3B1BAD6_9ZZZZ</name>
<dbReference type="GO" id="GO:0046872">
    <property type="term" value="F:metal ion binding"/>
    <property type="evidence" value="ECO:0007669"/>
    <property type="project" value="InterPro"/>
</dbReference>
<dbReference type="InterPro" id="IPR034660">
    <property type="entry name" value="DinB/YfiT-like"/>
</dbReference>
<accession>A0A3B1BAD6</accession>
<dbReference type="InterPro" id="IPR017518">
    <property type="entry name" value="CHP03084"/>
</dbReference>